<evidence type="ECO:0000256" key="7">
    <source>
        <dbReference type="ARBA" id="ARBA00023242"/>
    </source>
</evidence>
<evidence type="ECO:0000256" key="3">
    <source>
        <dbReference type="ARBA" id="ARBA00009466"/>
    </source>
</evidence>
<evidence type="ECO:0000256" key="4">
    <source>
        <dbReference type="ARBA" id="ARBA00022448"/>
    </source>
</evidence>
<evidence type="ECO:0000256" key="1">
    <source>
        <dbReference type="ARBA" id="ARBA00004123"/>
    </source>
</evidence>
<evidence type="ECO:0000313" key="10">
    <source>
        <dbReference type="Proteomes" id="UP001177744"/>
    </source>
</evidence>
<comment type="subcellular location">
    <subcellularLocation>
        <location evidence="2">Cytoplasm</location>
    </subcellularLocation>
    <subcellularLocation>
        <location evidence="1">Nucleus</location>
    </subcellularLocation>
</comment>
<dbReference type="GO" id="GO:0005049">
    <property type="term" value="F:nuclear export signal receptor activity"/>
    <property type="evidence" value="ECO:0007669"/>
    <property type="project" value="InterPro"/>
</dbReference>
<protein>
    <recommendedName>
        <fullName evidence="8">Exportin-7/Ran-binding protein 17 TPR repeats domain-containing protein</fullName>
    </recommendedName>
</protein>
<evidence type="ECO:0000259" key="8">
    <source>
        <dbReference type="Pfam" id="PF25795"/>
    </source>
</evidence>
<dbReference type="GO" id="GO:0006611">
    <property type="term" value="P:protein export from nucleus"/>
    <property type="evidence" value="ECO:0007669"/>
    <property type="project" value="TreeGrafter"/>
</dbReference>
<comment type="caution">
    <text evidence="9">The sequence shown here is derived from an EMBL/GenBank/DDBJ whole genome shotgun (WGS) entry which is preliminary data.</text>
</comment>
<proteinExistence type="inferred from homology"/>
<keyword evidence="10" id="KW-1185">Reference proteome</keyword>
<evidence type="ECO:0000256" key="5">
    <source>
        <dbReference type="ARBA" id="ARBA00022490"/>
    </source>
</evidence>
<dbReference type="EMBL" id="JAULJE010000001">
    <property type="protein sequence ID" value="KAK1346975.1"/>
    <property type="molecule type" value="Genomic_DNA"/>
</dbReference>
<dbReference type="Proteomes" id="UP001177744">
    <property type="component" value="Unassembled WGS sequence"/>
</dbReference>
<keyword evidence="5" id="KW-0963">Cytoplasm</keyword>
<keyword evidence="4" id="KW-0813">Transport</keyword>
<feature type="domain" description="Exportin-7/Ran-binding protein 17 TPR repeats" evidence="8">
    <location>
        <begin position="192"/>
        <end position="321"/>
    </location>
</feature>
<reference evidence="9" key="1">
    <citation type="submission" date="2023-06" db="EMBL/GenBank/DDBJ databases">
        <title>Reference genome for the Northern bat (Eptesicus nilssonii), a most northern bat species.</title>
        <authorList>
            <person name="Laine V.N."/>
            <person name="Pulliainen A.T."/>
            <person name="Lilley T.M."/>
        </authorList>
    </citation>
    <scope>NUCLEOTIDE SEQUENCE</scope>
    <source>
        <strain evidence="9">BLF_Eptnil</strain>
        <tissue evidence="9">Kidney</tissue>
    </source>
</reference>
<dbReference type="InterPro" id="IPR057947">
    <property type="entry name" value="TPR_XPO7/RBP17"/>
</dbReference>
<dbReference type="PANTHER" id="PTHR12596:SF11">
    <property type="entry name" value="EXPORTIN-7"/>
    <property type="match status" value="1"/>
</dbReference>
<comment type="similarity">
    <text evidence="3">Belongs to the exportin family.</text>
</comment>
<dbReference type="InterPro" id="IPR044189">
    <property type="entry name" value="XPO4/7-like"/>
</dbReference>
<evidence type="ECO:0000256" key="6">
    <source>
        <dbReference type="ARBA" id="ARBA00022927"/>
    </source>
</evidence>
<dbReference type="AlphaFoldDB" id="A0AA40ICD3"/>
<accession>A0AA40ICD3</accession>
<dbReference type="Pfam" id="PF25795">
    <property type="entry name" value="TPR_XPO7"/>
    <property type="match status" value="1"/>
</dbReference>
<dbReference type="GO" id="GO:0005737">
    <property type="term" value="C:cytoplasm"/>
    <property type="evidence" value="ECO:0007669"/>
    <property type="project" value="UniProtKB-SubCell"/>
</dbReference>
<keyword evidence="6" id="KW-0653">Protein transport</keyword>
<gene>
    <name evidence="9" type="ORF">QTO34_000835</name>
</gene>
<evidence type="ECO:0000313" key="9">
    <source>
        <dbReference type="EMBL" id="KAK1346975.1"/>
    </source>
</evidence>
<sequence length="322" mass="36834">MQLLKLTHNCLHSDFIRASTDESPQMTCAQSPTFEDPCLTMQRGRSSSLILLMVLNEYWKIHRVYQTRNNYHEFCRRLAQLKTNYQTRPGLVFCGRATLKGPKSRMWLASRSLLTTELGELVKVENYPEAIRVIANFTVTSLQHWEFARNSVHCLLSLRQWLAASVPYVKTTEPHMLETYTPEVTKGCLESVHIILRDALEEPLENTSLVQQQLNQLSTIGHCEYKTHAQSYQELLQSASASPMGIAVQEQRLTLLVFTGAVIGGQVSFDTTDEQDAMHGELVYWLMTLTDSHLAQVGKEKLELAMLRFFEQFCKIYIGNQI</sequence>
<evidence type="ECO:0000256" key="2">
    <source>
        <dbReference type="ARBA" id="ARBA00004496"/>
    </source>
</evidence>
<organism evidence="9 10">
    <name type="scientific">Cnephaeus nilssonii</name>
    <name type="common">Northern bat</name>
    <name type="synonym">Eptesicus nilssonii</name>
    <dbReference type="NCBI Taxonomy" id="3371016"/>
    <lineage>
        <taxon>Eukaryota</taxon>
        <taxon>Metazoa</taxon>
        <taxon>Chordata</taxon>
        <taxon>Craniata</taxon>
        <taxon>Vertebrata</taxon>
        <taxon>Euteleostomi</taxon>
        <taxon>Mammalia</taxon>
        <taxon>Eutheria</taxon>
        <taxon>Laurasiatheria</taxon>
        <taxon>Chiroptera</taxon>
        <taxon>Yangochiroptera</taxon>
        <taxon>Vespertilionidae</taxon>
        <taxon>Cnephaeus</taxon>
    </lineage>
</organism>
<name>A0AA40ICD3_CNENI</name>
<keyword evidence="7" id="KW-0539">Nucleus</keyword>
<dbReference type="PANTHER" id="PTHR12596">
    <property type="entry name" value="EXPORTIN 4,7-RELATED"/>
    <property type="match status" value="1"/>
</dbReference>
<dbReference type="GO" id="GO:0005643">
    <property type="term" value="C:nuclear pore"/>
    <property type="evidence" value="ECO:0007669"/>
    <property type="project" value="TreeGrafter"/>
</dbReference>